<dbReference type="AlphaFoldDB" id="A0A8T3ALH2"/>
<feature type="domain" description="BZIP" evidence="13">
    <location>
        <begin position="160"/>
        <end position="223"/>
    </location>
</feature>
<comment type="subcellular location">
    <subcellularLocation>
        <location evidence="2">Membrane</location>
        <topology evidence="2">Multi-pass membrane protein</topology>
    </subcellularLocation>
    <subcellularLocation>
        <location evidence="1">Nucleus</location>
    </subcellularLocation>
</comment>
<evidence type="ECO:0000256" key="5">
    <source>
        <dbReference type="ARBA" id="ARBA00022989"/>
    </source>
</evidence>
<evidence type="ECO:0000259" key="13">
    <source>
        <dbReference type="PROSITE" id="PS50217"/>
    </source>
</evidence>
<evidence type="ECO:0000256" key="3">
    <source>
        <dbReference type="ARBA" id="ARBA00005645"/>
    </source>
</evidence>
<feature type="region of interest" description="Disordered" evidence="11">
    <location>
        <begin position="1"/>
        <end position="41"/>
    </location>
</feature>
<dbReference type="Proteomes" id="UP000829196">
    <property type="component" value="Unassembled WGS sequence"/>
</dbReference>
<keyword evidence="6" id="KW-0805">Transcription regulation</keyword>
<comment type="similarity">
    <text evidence="3">Belongs to the OB-RGRP/VPS55 family.</text>
</comment>
<dbReference type="InterPro" id="IPR046347">
    <property type="entry name" value="bZIP_sf"/>
</dbReference>
<keyword evidence="9" id="KW-0804">Transcription</keyword>
<comment type="caution">
    <text evidence="14">The sequence shown here is derived from an EMBL/GenBank/DDBJ whole genome shotgun (WGS) entry which is preliminary data.</text>
</comment>
<dbReference type="PANTHER" id="PTHR12050">
    <property type="entry name" value="LEPTIN RECEPTOR-RELATED"/>
    <property type="match status" value="1"/>
</dbReference>
<evidence type="ECO:0000256" key="2">
    <source>
        <dbReference type="ARBA" id="ARBA00004141"/>
    </source>
</evidence>
<evidence type="ECO:0000256" key="8">
    <source>
        <dbReference type="ARBA" id="ARBA00023136"/>
    </source>
</evidence>
<keyword evidence="4 12" id="KW-0812">Transmembrane</keyword>
<evidence type="ECO:0000256" key="9">
    <source>
        <dbReference type="ARBA" id="ARBA00023163"/>
    </source>
</evidence>
<evidence type="ECO:0000256" key="4">
    <source>
        <dbReference type="ARBA" id="ARBA00022692"/>
    </source>
</evidence>
<dbReference type="SUPFAM" id="SSF57959">
    <property type="entry name" value="Leucine zipper domain"/>
    <property type="match status" value="1"/>
</dbReference>
<evidence type="ECO:0000256" key="12">
    <source>
        <dbReference type="SAM" id="Phobius"/>
    </source>
</evidence>
<organism evidence="14 15">
    <name type="scientific">Dendrobium nobile</name>
    <name type="common">Orchid</name>
    <dbReference type="NCBI Taxonomy" id="94219"/>
    <lineage>
        <taxon>Eukaryota</taxon>
        <taxon>Viridiplantae</taxon>
        <taxon>Streptophyta</taxon>
        <taxon>Embryophyta</taxon>
        <taxon>Tracheophyta</taxon>
        <taxon>Spermatophyta</taxon>
        <taxon>Magnoliopsida</taxon>
        <taxon>Liliopsida</taxon>
        <taxon>Asparagales</taxon>
        <taxon>Orchidaceae</taxon>
        <taxon>Epidendroideae</taxon>
        <taxon>Malaxideae</taxon>
        <taxon>Dendrobiinae</taxon>
        <taxon>Dendrobium</taxon>
    </lineage>
</organism>
<dbReference type="Pfam" id="PF04133">
    <property type="entry name" value="Vps55"/>
    <property type="match status" value="1"/>
</dbReference>
<dbReference type="SMART" id="SM00338">
    <property type="entry name" value="BRLZ"/>
    <property type="match status" value="1"/>
</dbReference>
<dbReference type="GO" id="GO:0032511">
    <property type="term" value="P:late endosome to vacuole transport via multivesicular body sorting pathway"/>
    <property type="evidence" value="ECO:0007669"/>
    <property type="project" value="TreeGrafter"/>
</dbReference>
<evidence type="ECO:0000256" key="7">
    <source>
        <dbReference type="ARBA" id="ARBA00023125"/>
    </source>
</evidence>
<reference evidence="14" key="1">
    <citation type="journal article" date="2022" name="Front. Genet.">
        <title>Chromosome-Scale Assembly of the Dendrobium nobile Genome Provides Insights Into the Molecular Mechanism of the Biosynthesis of the Medicinal Active Ingredient of Dendrobium.</title>
        <authorList>
            <person name="Xu Q."/>
            <person name="Niu S.-C."/>
            <person name="Li K.-L."/>
            <person name="Zheng P.-J."/>
            <person name="Zhang X.-J."/>
            <person name="Jia Y."/>
            <person name="Liu Y."/>
            <person name="Niu Y.-X."/>
            <person name="Yu L.-H."/>
            <person name="Chen D.-F."/>
            <person name="Zhang G.-Q."/>
        </authorList>
    </citation>
    <scope>NUCLEOTIDE SEQUENCE</scope>
    <source>
        <tissue evidence="14">Leaf</tissue>
    </source>
</reference>
<dbReference type="PROSITE" id="PS50217">
    <property type="entry name" value="BZIP"/>
    <property type="match status" value="1"/>
</dbReference>
<name>A0A8T3ALH2_DENNO</name>
<evidence type="ECO:0000313" key="15">
    <source>
        <dbReference type="Proteomes" id="UP000829196"/>
    </source>
</evidence>
<dbReference type="GO" id="GO:0016020">
    <property type="term" value="C:membrane"/>
    <property type="evidence" value="ECO:0007669"/>
    <property type="project" value="UniProtKB-SubCell"/>
</dbReference>
<dbReference type="GO" id="GO:0005634">
    <property type="term" value="C:nucleus"/>
    <property type="evidence" value="ECO:0007669"/>
    <property type="project" value="UniProtKB-SubCell"/>
</dbReference>
<dbReference type="InterPro" id="IPR045314">
    <property type="entry name" value="bZIP_plant_GBF1"/>
</dbReference>
<dbReference type="EMBL" id="JAGYWB010000016">
    <property type="protein sequence ID" value="KAI0496884.1"/>
    <property type="molecule type" value="Genomic_DNA"/>
</dbReference>
<dbReference type="OrthoDB" id="1928614at2759"/>
<proteinExistence type="inferred from homology"/>
<evidence type="ECO:0000256" key="1">
    <source>
        <dbReference type="ARBA" id="ARBA00004123"/>
    </source>
</evidence>
<protein>
    <recommendedName>
        <fullName evidence="13">BZIP domain-containing protein</fullName>
    </recommendedName>
</protein>
<gene>
    <name evidence="14" type="ORF">KFK09_023210</name>
</gene>
<sequence length="542" mass="59811">MRFEDHRMVGAEVRGNPNGVSNGRCALTSSSSRSSSSSSSSCLSLSTVSENGGECGLDGMELEAARALACIARTAVRECGGRRLKRFKNRSQVRDWENCNQDWNLDSVPEDNKTINVTMEKKIKLEQISEILPPSSNCSANSVSCSGSKTRLNLTEAEREARRMRRVLANRESARQTIRRRQALRDGLTKKVSDLSLDNQNMKMEKGQITKEYMLLRNKNKQLKKELAMAIACNIMSAESTSPPPFIPVICPPWPVIAAHPRPCYNENGFHKASESQTTPSSCFCSLLDQISVAHHSISGKWKAKETDFEEKPAIQEQNQIDNSATPALAPLKDEAMKVGKSHKLDIDLNCRSVMPEPSLDAEHSSVSDEPVRVFAEKSVKFVDASAASSARRRRKEILKLKHLCGTLLCAVEAGTDGDDPRRLGGLAFMFSASFLLQILACALYNNWWPMLTALMYVLVPMPCLFFGGGSTHFLTSREGGGWINAAKFLTGASAMGSIAIPAILRHAHLIETGAMLIEFTSFFILVCTVLCFHRVSLDEDW</sequence>
<keyword evidence="7" id="KW-0238">DNA-binding</keyword>
<dbReference type="PANTHER" id="PTHR12050:SF0">
    <property type="entry name" value="RH04491P"/>
    <property type="match status" value="1"/>
</dbReference>
<dbReference type="InterPro" id="IPR004827">
    <property type="entry name" value="bZIP"/>
</dbReference>
<evidence type="ECO:0000313" key="14">
    <source>
        <dbReference type="EMBL" id="KAI0496884.1"/>
    </source>
</evidence>
<accession>A0A8T3ALH2</accession>
<dbReference type="InterPro" id="IPR007262">
    <property type="entry name" value="Vps55/LEPROT"/>
</dbReference>
<keyword evidence="8 12" id="KW-0472">Membrane</keyword>
<feature type="transmembrane region" description="Helical" evidence="12">
    <location>
        <begin position="452"/>
        <end position="471"/>
    </location>
</feature>
<dbReference type="GO" id="GO:0003677">
    <property type="term" value="F:DNA binding"/>
    <property type="evidence" value="ECO:0007669"/>
    <property type="project" value="UniProtKB-KW"/>
</dbReference>
<keyword evidence="5 12" id="KW-1133">Transmembrane helix</keyword>
<evidence type="ECO:0000256" key="10">
    <source>
        <dbReference type="ARBA" id="ARBA00023242"/>
    </source>
</evidence>
<evidence type="ECO:0000256" key="6">
    <source>
        <dbReference type="ARBA" id="ARBA00023015"/>
    </source>
</evidence>
<keyword evidence="10" id="KW-0539">Nucleus</keyword>
<dbReference type="GO" id="GO:0003700">
    <property type="term" value="F:DNA-binding transcription factor activity"/>
    <property type="evidence" value="ECO:0007669"/>
    <property type="project" value="InterPro"/>
</dbReference>
<feature type="transmembrane region" description="Helical" evidence="12">
    <location>
        <begin position="483"/>
        <end position="505"/>
    </location>
</feature>
<keyword evidence="15" id="KW-1185">Reference proteome</keyword>
<feature type="compositionally biased region" description="Low complexity" evidence="11">
    <location>
        <begin position="29"/>
        <end position="41"/>
    </location>
</feature>
<feature type="transmembrane region" description="Helical" evidence="12">
    <location>
        <begin position="517"/>
        <end position="536"/>
    </location>
</feature>
<evidence type="ECO:0000256" key="11">
    <source>
        <dbReference type="SAM" id="MobiDB-lite"/>
    </source>
</evidence>
<dbReference type="GO" id="GO:0005768">
    <property type="term" value="C:endosome"/>
    <property type="evidence" value="ECO:0007669"/>
    <property type="project" value="TreeGrafter"/>
</dbReference>
<dbReference type="CDD" id="cd14702">
    <property type="entry name" value="bZIP_plant_GBF1"/>
    <property type="match status" value="1"/>
</dbReference>